<evidence type="ECO:0000313" key="1">
    <source>
        <dbReference type="EMBL" id="GAA1208842.1"/>
    </source>
</evidence>
<evidence type="ECO:0000313" key="2">
    <source>
        <dbReference type="Proteomes" id="UP001500467"/>
    </source>
</evidence>
<name>A0ABP4G1B3_9PSEU</name>
<reference evidence="2" key="1">
    <citation type="journal article" date="2019" name="Int. J. Syst. Evol. Microbiol.">
        <title>The Global Catalogue of Microorganisms (GCM) 10K type strain sequencing project: providing services to taxonomists for standard genome sequencing and annotation.</title>
        <authorList>
            <consortium name="The Broad Institute Genomics Platform"/>
            <consortium name="The Broad Institute Genome Sequencing Center for Infectious Disease"/>
            <person name="Wu L."/>
            <person name="Ma J."/>
        </authorList>
    </citation>
    <scope>NUCLEOTIDE SEQUENCE [LARGE SCALE GENOMIC DNA]</scope>
    <source>
        <strain evidence="2">JCM 13022</strain>
    </source>
</reference>
<dbReference type="Proteomes" id="UP001500467">
    <property type="component" value="Unassembled WGS sequence"/>
</dbReference>
<protein>
    <submittedName>
        <fullName evidence="1">Uncharacterized protein</fullName>
    </submittedName>
</protein>
<accession>A0ABP4G1B3</accession>
<keyword evidence="2" id="KW-1185">Reference proteome</keyword>
<organism evidence="1 2">
    <name type="scientific">Prauserella alba</name>
    <dbReference type="NCBI Taxonomy" id="176898"/>
    <lineage>
        <taxon>Bacteria</taxon>
        <taxon>Bacillati</taxon>
        <taxon>Actinomycetota</taxon>
        <taxon>Actinomycetes</taxon>
        <taxon>Pseudonocardiales</taxon>
        <taxon>Pseudonocardiaceae</taxon>
        <taxon>Prauserella</taxon>
    </lineage>
</organism>
<comment type="caution">
    <text evidence="1">The sequence shown here is derived from an EMBL/GenBank/DDBJ whole genome shotgun (WGS) entry which is preliminary data.</text>
</comment>
<dbReference type="EMBL" id="BAAALM010000010">
    <property type="protein sequence ID" value="GAA1208842.1"/>
    <property type="molecule type" value="Genomic_DNA"/>
</dbReference>
<sequence length="76" mass="9112">MRRINPRQLEAAEGFWELEMASVRQDLRKDVSRRYRKSGLTGLQRRVRTLTSRKMRPREYSELFLLNDAINTLTTK</sequence>
<dbReference type="RefSeq" id="WP_253853978.1">
    <property type="nucleotide sequence ID" value="NZ_BAAALM010000010.1"/>
</dbReference>
<proteinExistence type="predicted"/>
<gene>
    <name evidence="1" type="ORF">GCM10009675_31000</name>
</gene>